<keyword evidence="4" id="KW-1185">Reference proteome</keyword>
<dbReference type="Gene3D" id="2.130.10.10">
    <property type="entry name" value="YVTN repeat-like/Quinoprotein amine dehydrogenase"/>
    <property type="match status" value="2"/>
</dbReference>
<evidence type="ECO:0000313" key="4">
    <source>
        <dbReference type="Proteomes" id="UP000243217"/>
    </source>
</evidence>
<dbReference type="AlphaFoldDB" id="A0A1V9ZIB2"/>
<feature type="domain" description="WRKY19-like zinc finger" evidence="2">
    <location>
        <begin position="174"/>
        <end position="197"/>
    </location>
</feature>
<evidence type="ECO:0000256" key="1">
    <source>
        <dbReference type="PROSITE-ProRule" id="PRU00221"/>
    </source>
</evidence>
<gene>
    <name evidence="3" type="ORF">THRCLA_06877</name>
</gene>
<feature type="domain" description="WRKY19-like zinc finger" evidence="2">
    <location>
        <begin position="103"/>
        <end position="125"/>
    </location>
</feature>
<sequence length="665" mass="72296">MVVWICIFPSVYKLITRAQSLLTMTSVSHSMDDDSWYPSTPTSAAQIDDDFREDEMNYLCELLLAPSPCTSVQTSPICSPVQDYKLVDCPMELLSPKEDDIKKQCSIEGCNKRVRSRGLCKAHGGGRRCSVPGCIKSSQGRGLCIRHGGGRRCDEPGCSRGAQSSGKCKNHGGGVRCRAPGCTKSSQGAGFCRSHGGGKLCKHPGCKKGSQRKGYCATHCHVYLEGTKIRFEEYAATGPEIIECTLDTKPQAARLPASSSHVQNEEYLAAFDGQKPREKQASMAKNEQLTTLPKLPQASKAPSRVLQEAMWSKAPLDPAGRAFAVSNQPLTCMSMALDCSHVVVGSCDHALYTIPLKDAKARGRTLYTKTCGHKEWITSVGHLSDGRIVSAGMDSKLCLWDNGSIVRCEDLVGHAGSISLVQTIGNEWIISSSYDKTYRLWDAAPGRRNGKNGRERHCLSGHDAPILDFSIWGSTPRLVGGDRNGSVLVFDLQQYVSEKKWKATHSGHCTSALGSQFDDNIAFTGGQDGILKKWDLRTKQNSLELVIHSNKTGKGAVSFIKEQPLNEFTILTGGADGQVQVIDLRQGCIRTSFTSHRTFIYSLHVTKDYCFSGSGDGMLLVHDLTQDKLCYGLGANQAAVRAICTTDNKLIAAGDDGGVIVYDYN</sequence>
<dbReference type="InterPro" id="IPR056866">
    <property type="entry name" value="Znf_WRKY19"/>
</dbReference>
<dbReference type="SUPFAM" id="SSF50978">
    <property type="entry name" value="WD40 repeat-like"/>
    <property type="match status" value="1"/>
</dbReference>
<dbReference type="Proteomes" id="UP000243217">
    <property type="component" value="Unassembled WGS sequence"/>
</dbReference>
<keyword evidence="1" id="KW-0853">WD repeat</keyword>
<dbReference type="PANTHER" id="PTHR31827">
    <property type="entry name" value="EMB|CAB89363.1"/>
    <property type="match status" value="1"/>
</dbReference>
<reference evidence="3 4" key="1">
    <citation type="journal article" date="2014" name="Genome Biol. Evol.">
        <title>The secreted proteins of Achlya hypogyna and Thraustotheca clavata identify the ancestral oomycete secretome and reveal gene acquisitions by horizontal gene transfer.</title>
        <authorList>
            <person name="Misner I."/>
            <person name="Blouin N."/>
            <person name="Leonard G."/>
            <person name="Richards T.A."/>
            <person name="Lane C.E."/>
        </authorList>
    </citation>
    <scope>NUCLEOTIDE SEQUENCE [LARGE SCALE GENOMIC DNA]</scope>
    <source>
        <strain evidence="3 4">ATCC 34112</strain>
    </source>
</reference>
<proteinExistence type="predicted"/>
<feature type="domain" description="WRKY19-like zinc finger" evidence="2">
    <location>
        <begin position="126"/>
        <end position="149"/>
    </location>
</feature>
<evidence type="ECO:0000313" key="3">
    <source>
        <dbReference type="EMBL" id="OQR97707.1"/>
    </source>
</evidence>
<dbReference type="PANTHER" id="PTHR31827:SF1">
    <property type="entry name" value="EMB|CAB89363.1"/>
    <property type="match status" value="1"/>
</dbReference>
<dbReference type="InterPro" id="IPR001680">
    <property type="entry name" value="WD40_rpt"/>
</dbReference>
<dbReference type="InterPro" id="IPR036322">
    <property type="entry name" value="WD40_repeat_dom_sf"/>
</dbReference>
<dbReference type="Pfam" id="PF24906">
    <property type="entry name" value="Zf_WRKY19"/>
    <property type="match status" value="3"/>
</dbReference>
<dbReference type="PROSITE" id="PS50082">
    <property type="entry name" value="WD_REPEATS_2"/>
    <property type="match status" value="1"/>
</dbReference>
<dbReference type="OrthoDB" id="256303at2759"/>
<feature type="repeat" description="WD" evidence="1">
    <location>
        <begin position="411"/>
        <end position="442"/>
    </location>
</feature>
<evidence type="ECO:0000259" key="2">
    <source>
        <dbReference type="Pfam" id="PF24906"/>
    </source>
</evidence>
<organism evidence="3 4">
    <name type="scientific">Thraustotheca clavata</name>
    <dbReference type="NCBI Taxonomy" id="74557"/>
    <lineage>
        <taxon>Eukaryota</taxon>
        <taxon>Sar</taxon>
        <taxon>Stramenopiles</taxon>
        <taxon>Oomycota</taxon>
        <taxon>Saprolegniomycetes</taxon>
        <taxon>Saprolegniales</taxon>
        <taxon>Achlyaceae</taxon>
        <taxon>Thraustotheca</taxon>
    </lineage>
</organism>
<dbReference type="STRING" id="74557.A0A1V9ZIB2"/>
<dbReference type="InterPro" id="IPR015943">
    <property type="entry name" value="WD40/YVTN_repeat-like_dom_sf"/>
</dbReference>
<accession>A0A1V9ZIB2</accession>
<dbReference type="Pfam" id="PF00400">
    <property type="entry name" value="WD40"/>
    <property type="match status" value="3"/>
</dbReference>
<name>A0A1V9ZIB2_9STRA</name>
<dbReference type="SMART" id="SM00320">
    <property type="entry name" value="WD40"/>
    <property type="match status" value="7"/>
</dbReference>
<comment type="caution">
    <text evidence="3">The sequence shown here is derived from an EMBL/GenBank/DDBJ whole genome shotgun (WGS) entry which is preliminary data.</text>
</comment>
<protein>
    <recommendedName>
        <fullName evidence="2">WRKY19-like zinc finger domain-containing protein</fullName>
    </recommendedName>
</protein>
<dbReference type="EMBL" id="JNBS01001891">
    <property type="protein sequence ID" value="OQR97707.1"/>
    <property type="molecule type" value="Genomic_DNA"/>
</dbReference>